<evidence type="ECO:0000313" key="15">
    <source>
        <dbReference type="Proteomes" id="UP000035860"/>
    </source>
</evidence>
<dbReference type="Pfam" id="PF00119">
    <property type="entry name" value="ATP-synt_A"/>
    <property type="match status" value="1"/>
</dbReference>
<dbReference type="RefSeq" id="WP_036365840.1">
    <property type="nucleotide sequence ID" value="NZ_AOMT01000025.1"/>
</dbReference>
<dbReference type="Gene3D" id="1.20.120.220">
    <property type="entry name" value="ATP synthase, F0 complex, subunit A"/>
    <property type="match status" value="1"/>
</dbReference>
<evidence type="ECO:0000256" key="8">
    <source>
        <dbReference type="ARBA" id="ARBA00022989"/>
    </source>
</evidence>
<name>A0A066UCQ2_9GAMM</name>
<dbReference type="NCBIfam" id="NF004477">
    <property type="entry name" value="PRK05815.1-1"/>
    <property type="match status" value="1"/>
</dbReference>
<comment type="function">
    <text evidence="12 13">Key component of the proton channel; it plays a direct role in the translocation of protons across the membrane.</text>
</comment>
<comment type="subcellular location">
    <subcellularLocation>
        <location evidence="12 13">Cell membrane</location>
        <topology evidence="12 13">Multi-pass membrane protein</topology>
    </subcellularLocation>
    <subcellularLocation>
        <location evidence="1">Membrane</location>
        <topology evidence="1">Multi-pass membrane protein</topology>
    </subcellularLocation>
</comment>
<feature type="transmembrane region" description="Helical" evidence="12">
    <location>
        <begin position="50"/>
        <end position="68"/>
    </location>
</feature>
<evidence type="ECO:0000256" key="2">
    <source>
        <dbReference type="ARBA" id="ARBA00006810"/>
    </source>
</evidence>
<dbReference type="Proteomes" id="UP000035860">
    <property type="component" value="Unassembled WGS sequence"/>
</dbReference>
<keyword evidence="3 12" id="KW-0813">Transport</keyword>
<dbReference type="PANTHER" id="PTHR42823">
    <property type="entry name" value="ATP SYNTHASE SUBUNIT A, CHLOROPLASTIC"/>
    <property type="match status" value="1"/>
</dbReference>
<feature type="transmembrane region" description="Helical" evidence="12">
    <location>
        <begin position="161"/>
        <end position="180"/>
    </location>
</feature>
<evidence type="ECO:0000256" key="1">
    <source>
        <dbReference type="ARBA" id="ARBA00004141"/>
    </source>
</evidence>
<dbReference type="PROSITE" id="PS00449">
    <property type="entry name" value="ATPASE_A"/>
    <property type="match status" value="1"/>
</dbReference>
<dbReference type="GO" id="GO:0046933">
    <property type="term" value="F:proton-transporting ATP synthase activity, rotational mechanism"/>
    <property type="evidence" value="ECO:0007669"/>
    <property type="project" value="UniProtKB-UniRule"/>
</dbReference>
<dbReference type="GeneID" id="301974811"/>
<dbReference type="InterPro" id="IPR000568">
    <property type="entry name" value="ATP_synth_F0_asu"/>
</dbReference>
<evidence type="ECO:0000256" key="7">
    <source>
        <dbReference type="ARBA" id="ARBA00022781"/>
    </source>
</evidence>
<dbReference type="GO" id="GO:0045259">
    <property type="term" value="C:proton-transporting ATP synthase complex"/>
    <property type="evidence" value="ECO:0007669"/>
    <property type="project" value="UniProtKB-KW"/>
</dbReference>
<keyword evidence="5 12" id="KW-0138">CF(0)</keyword>
<proteinExistence type="inferred from homology"/>
<dbReference type="PANTHER" id="PTHR42823:SF3">
    <property type="entry name" value="ATP SYNTHASE SUBUNIT A, CHLOROPLASTIC"/>
    <property type="match status" value="1"/>
</dbReference>
<organism evidence="14 15">
    <name type="scientific">Moraxella bovoculi 237</name>
    <dbReference type="NCBI Taxonomy" id="743974"/>
    <lineage>
        <taxon>Bacteria</taxon>
        <taxon>Pseudomonadati</taxon>
        <taxon>Pseudomonadota</taxon>
        <taxon>Gammaproteobacteria</taxon>
        <taxon>Moraxellales</taxon>
        <taxon>Moraxellaceae</taxon>
        <taxon>Moraxella</taxon>
    </lineage>
</organism>
<dbReference type="SUPFAM" id="SSF81336">
    <property type="entry name" value="F1F0 ATP synthase subunit A"/>
    <property type="match status" value="1"/>
</dbReference>
<evidence type="ECO:0000256" key="9">
    <source>
        <dbReference type="ARBA" id="ARBA00023065"/>
    </source>
</evidence>
<keyword evidence="15" id="KW-1185">Reference proteome</keyword>
<keyword evidence="8 12" id="KW-1133">Transmembrane helix</keyword>
<dbReference type="GO" id="GO:0005886">
    <property type="term" value="C:plasma membrane"/>
    <property type="evidence" value="ECO:0007669"/>
    <property type="project" value="UniProtKB-SubCell"/>
</dbReference>
<sequence>MAAEQTSSDYIAHHLTNWTFGHHPEHGWKVAYDAAEASEMGFKAIHLDSMLWSIGLGIFFCALFWVVARKVTSGVPTKLQAFVEMIVDFIDNSVRESYKGPSKLIAPLSLTIFVWIFLMNLMDLIPVDWIPYAAQVVGSNVFGLDPHHVYFKIVPSTDPNITLGMALGVFLLIIGFGLKYKGIGGFIAEFTLHPFSAKNPILQAILIPINLVLEIVTLLAKPISLGLRLFGNMYAGELIFILIALMYMADSFFIKGLAVPLHLAWAIFHILVITLQAFVFMMLTIVYLSLISQTAEH</sequence>
<dbReference type="InterPro" id="IPR045082">
    <property type="entry name" value="ATP_syn_F0_a_bact/chloroplast"/>
</dbReference>
<evidence type="ECO:0000256" key="12">
    <source>
        <dbReference type="HAMAP-Rule" id="MF_01393"/>
    </source>
</evidence>
<evidence type="ECO:0000256" key="5">
    <source>
        <dbReference type="ARBA" id="ARBA00022547"/>
    </source>
</evidence>
<dbReference type="FunFam" id="1.20.120.220:FF:000002">
    <property type="entry name" value="ATP synthase subunit a"/>
    <property type="match status" value="1"/>
</dbReference>
<feature type="transmembrane region" description="Helical" evidence="12">
    <location>
        <begin position="232"/>
        <end position="254"/>
    </location>
</feature>
<keyword evidence="10 12" id="KW-0472">Membrane</keyword>
<dbReference type="HAMAP" id="MF_01393">
    <property type="entry name" value="ATP_synth_a_bact"/>
    <property type="match status" value="1"/>
</dbReference>
<dbReference type="NCBIfam" id="TIGR01131">
    <property type="entry name" value="ATP_synt_6_or_A"/>
    <property type="match status" value="1"/>
</dbReference>
<keyword evidence="14" id="KW-0378">Hydrolase</keyword>
<evidence type="ECO:0000313" key="14">
    <source>
        <dbReference type="EMBL" id="KDN24885.1"/>
    </source>
</evidence>
<dbReference type="InterPro" id="IPR035908">
    <property type="entry name" value="F0_ATP_A_sf"/>
</dbReference>
<dbReference type="OrthoDB" id="9789241at2"/>
<keyword evidence="9 12" id="KW-0406">Ion transport</keyword>
<evidence type="ECO:0000256" key="4">
    <source>
        <dbReference type="ARBA" id="ARBA00022475"/>
    </source>
</evidence>
<evidence type="ECO:0000256" key="10">
    <source>
        <dbReference type="ARBA" id="ARBA00023136"/>
    </source>
</evidence>
<dbReference type="EMBL" id="AOMT01000025">
    <property type="protein sequence ID" value="KDN24885.1"/>
    <property type="molecule type" value="Genomic_DNA"/>
</dbReference>
<keyword evidence="4 12" id="KW-1003">Cell membrane</keyword>
<reference evidence="14 15" key="1">
    <citation type="journal article" date="2014" name="Genome Announc.">
        <title>Draft Genome Sequence of Moraxella bovoculi Strain 237T (ATCC BAA-1259T) Isolated from a Calf with Infectious Bovine Keratoconjunctivitis.</title>
        <authorList>
            <person name="Calcutt M.J."/>
            <person name="Foecking M.F."/>
            <person name="Martin N.T."/>
            <person name="Mhlanga-Mutangadura T."/>
            <person name="Reilly T.J."/>
        </authorList>
    </citation>
    <scope>NUCLEOTIDE SEQUENCE [LARGE SCALE GENOMIC DNA]</scope>
    <source>
        <strain evidence="14 15">237</strain>
    </source>
</reference>
<evidence type="ECO:0000256" key="11">
    <source>
        <dbReference type="ARBA" id="ARBA00023310"/>
    </source>
</evidence>
<evidence type="ECO:0000256" key="13">
    <source>
        <dbReference type="RuleBase" id="RU000483"/>
    </source>
</evidence>
<comment type="caution">
    <text evidence="14">The sequence shown here is derived from an EMBL/GenBank/DDBJ whole genome shotgun (WGS) entry which is preliminary data.</text>
</comment>
<comment type="similarity">
    <text evidence="2 12 13">Belongs to the ATPase A chain family.</text>
</comment>
<evidence type="ECO:0000256" key="6">
    <source>
        <dbReference type="ARBA" id="ARBA00022692"/>
    </source>
</evidence>
<accession>A0A066UCQ2</accession>
<feature type="transmembrane region" description="Helical" evidence="12">
    <location>
        <begin position="266"/>
        <end position="290"/>
    </location>
</feature>
<gene>
    <name evidence="12" type="primary">atpB</name>
    <name evidence="14" type="ORF">MBO_06536</name>
</gene>
<dbReference type="eggNOG" id="COG0356">
    <property type="taxonomic scope" value="Bacteria"/>
</dbReference>
<protein>
    <recommendedName>
        <fullName evidence="12 13">ATP synthase subunit a</fullName>
    </recommendedName>
    <alternativeName>
        <fullName evidence="12">ATP synthase F0 sector subunit a</fullName>
    </alternativeName>
    <alternativeName>
        <fullName evidence="12">F-ATPase subunit 6</fullName>
    </alternativeName>
</protein>
<keyword evidence="6 12" id="KW-0812">Transmembrane</keyword>
<dbReference type="CDD" id="cd00310">
    <property type="entry name" value="ATP-synt_Fo_a_6"/>
    <property type="match status" value="1"/>
</dbReference>
<evidence type="ECO:0000256" key="3">
    <source>
        <dbReference type="ARBA" id="ARBA00022448"/>
    </source>
</evidence>
<dbReference type="GO" id="GO:0016787">
    <property type="term" value="F:hydrolase activity"/>
    <property type="evidence" value="ECO:0007669"/>
    <property type="project" value="UniProtKB-KW"/>
</dbReference>
<keyword evidence="11 12" id="KW-0066">ATP synthesis</keyword>
<keyword evidence="7 12" id="KW-0375">Hydrogen ion transport</keyword>
<dbReference type="InterPro" id="IPR023011">
    <property type="entry name" value="ATP_synth_F0_asu_AS"/>
</dbReference>
<dbReference type="GO" id="GO:0042777">
    <property type="term" value="P:proton motive force-driven plasma membrane ATP synthesis"/>
    <property type="evidence" value="ECO:0007669"/>
    <property type="project" value="TreeGrafter"/>
</dbReference>
<feature type="transmembrane region" description="Helical" evidence="12">
    <location>
        <begin position="104"/>
        <end position="122"/>
    </location>
</feature>
<dbReference type="AlphaFoldDB" id="A0A066UCQ2"/>